<evidence type="ECO:0000256" key="6">
    <source>
        <dbReference type="ARBA" id="ARBA00023143"/>
    </source>
</evidence>
<feature type="domain" description="Flagellar basal body rod protein N-terminal" evidence="7">
    <location>
        <begin position="9"/>
        <end position="36"/>
    </location>
</feature>
<evidence type="ECO:0000256" key="4">
    <source>
        <dbReference type="ARBA" id="ARBA00016244"/>
    </source>
</evidence>
<keyword evidence="10" id="KW-0969">Cilium</keyword>
<dbReference type="Pfam" id="PF22638">
    <property type="entry name" value="FlgK_D1"/>
    <property type="match status" value="1"/>
</dbReference>
<keyword evidence="11" id="KW-1185">Reference proteome</keyword>
<feature type="domain" description="Flagellar basal-body/hook protein C-terminal" evidence="8">
    <location>
        <begin position="431"/>
        <end position="467"/>
    </location>
</feature>
<dbReference type="InterPro" id="IPR001444">
    <property type="entry name" value="Flag_bb_rod_N"/>
</dbReference>
<accession>F9Y4I0</accession>
<organism evidence="10 11">
    <name type="scientific">Ketogulonicigenium vulgare (strain WSH-001)</name>
    <dbReference type="NCBI Taxonomy" id="759362"/>
    <lineage>
        <taxon>Bacteria</taxon>
        <taxon>Pseudomonadati</taxon>
        <taxon>Pseudomonadota</taxon>
        <taxon>Alphaproteobacteria</taxon>
        <taxon>Rhodobacterales</taxon>
        <taxon>Roseobacteraceae</taxon>
        <taxon>Ketogulonicigenium</taxon>
    </lineage>
</organism>
<dbReference type="InterPro" id="IPR053927">
    <property type="entry name" value="FlgK_helical"/>
</dbReference>
<dbReference type="PATRIC" id="fig|759362.5.peg.2025"/>
<evidence type="ECO:0000259" key="8">
    <source>
        <dbReference type="Pfam" id="PF06429"/>
    </source>
</evidence>
<dbReference type="Proteomes" id="UP000000692">
    <property type="component" value="Chromosome"/>
</dbReference>
<dbReference type="SUPFAM" id="SSF64518">
    <property type="entry name" value="Phase 1 flagellin"/>
    <property type="match status" value="1"/>
</dbReference>
<evidence type="ECO:0000256" key="1">
    <source>
        <dbReference type="ARBA" id="ARBA00004117"/>
    </source>
</evidence>
<name>F9Y4I0_KETVW</name>
<dbReference type="HOGENOM" id="CLU_012762_3_2_5"/>
<dbReference type="KEGG" id="kvl:KVU_1954"/>
<dbReference type="GO" id="GO:0009424">
    <property type="term" value="C:bacterial-type flagellum hook"/>
    <property type="evidence" value="ECO:0007669"/>
    <property type="project" value="InterPro"/>
</dbReference>
<sequence length="468" mass="47109">MSLTYSLGNALSGLAAVSRQTEVISSNISNALTEGYARREVALSASSIGGRGAGVTVDGVTRAVNAAITADRRAAQTHMSGALALSDGLARLEVAMGSAADAGSIAGRIGALEQALVAAAAEPSSDAGLQAAQQALQAVVSTLNASAAKVQQMRVDADADIATQIKALNTSLTQIAALNTQISRALTTGADAAGLMDQRAILIDQVASLVPLTEVPRDNGAVALMAPGGVMLVDNSAATFSFTHSHTITADMTLENGLLSGVLVDGRPLDASGGMGKLAGGTLGAAFALRDTVLTAAQSGLDEIAADLALKFQDSANDPSIAGGLGLFTDSGGLVDPSDATGLSARLRLNTLIDPAQGGSAQLLRDGLYGGGTAVGSAVQLNRWSSALGQSSALAAGVLNDIAAARVSSDREASYQSALFNSLYSAEAAQGVDTDREMQKLLLIETSYAANAKVLQAVDGMLQTLLEI</sequence>
<dbReference type="EMBL" id="CP002018">
    <property type="protein sequence ID" value="AEM41793.1"/>
    <property type="molecule type" value="Genomic_DNA"/>
</dbReference>
<keyword evidence="10" id="KW-0282">Flagellum</keyword>
<dbReference type="AlphaFoldDB" id="F9Y4I0"/>
<dbReference type="PANTHER" id="PTHR30033:SF1">
    <property type="entry name" value="FLAGELLAR HOOK-ASSOCIATED PROTEIN 1"/>
    <property type="match status" value="1"/>
</dbReference>
<proteinExistence type="inferred from homology"/>
<dbReference type="RefSeq" id="WP_013385165.1">
    <property type="nucleotide sequence ID" value="NC_017384.1"/>
</dbReference>
<dbReference type="PANTHER" id="PTHR30033">
    <property type="entry name" value="FLAGELLAR HOOK-ASSOCIATED PROTEIN 1"/>
    <property type="match status" value="1"/>
</dbReference>
<protein>
    <recommendedName>
        <fullName evidence="4">Flagellar hook-associated protein 1</fullName>
    </recommendedName>
</protein>
<dbReference type="Pfam" id="PF06429">
    <property type="entry name" value="Flg_bbr_C"/>
    <property type="match status" value="1"/>
</dbReference>
<dbReference type="OrthoDB" id="7181295at2"/>
<dbReference type="GO" id="GO:0005198">
    <property type="term" value="F:structural molecule activity"/>
    <property type="evidence" value="ECO:0007669"/>
    <property type="project" value="InterPro"/>
</dbReference>
<evidence type="ECO:0000313" key="11">
    <source>
        <dbReference type="Proteomes" id="UP000000692"/>
    </source>
</evidence>
<dbReference type="Pfam" id="PF00460">
    <property type="entry name" value="Flg_bb_rod"/>
    <property type="match status" value="1"/>
</dbReference>
<evidence type="ECO:0000259" key="9">
    <source>
        <dbReference type="Pfam" id="PF22638"/>
    </source>
</evidence>
<dbReference type="eggNOG" id="COG1256">
    <property type="taxonomic scope" value="Bacteria"/>
</dbReference>
<dbReference type="GO" id="GO:0009425">
    <property type="term" value="C:bacterial-type flagellum basal body"/>
    <property type="evidence" value="ECO:0007669"/>
    <property type="project" value="UniProtKB-SubCell"/>
</dbReference>
<comment type="subcellular location">
    <subcellularLocation>
        <location evidence="1">Bacterial flagellum basal body</location>
    </subcellularLocation>
    <subcellularLocation>
        <location evidence="2">Secreted</location>
    </subcellularLocation>
</comment>
<evidence type="ECO:0000256" key="2">
    <source>
        <dbReference type="ARBA" id="ARBA00004613"/>
    </source>
</evidence>
<dbReference type="GO" id="GO:0005576">
    <property type="term" value="C:extracellular region"/>
    <property type="evidence" value="ECO:0007669"/>
    <property type="project" value="UniProtKB-SubCell"/>
</dbReference>
<reference evidence="10 11" key="1">
    <citation type="journal article" date="2011" name="J. Bacteriol.">
        <title>Complete genome sequence of the industrial strain Ketogulonicigenium vulgare WSH-001.</title>
        <authorList>
            <person name="Liu L."/>
            <person name="Li Y."/>
            <person name="Zhang J."/>
            <person name="Zhou Z."/>
            <person name="Liu J."/>
            <person name="Li X."/>
            <person name="Zhou J."/>
            <person name="Du G."/>
            <person name="Wang L."/>
            <person name="Chen J."/>
        </authorList>
    </citation>
    <scope>NUCLEOTIDE SEQUENCE [LARGE SCALE GENOMIC DNA]</scope>
    <source>
        <strain evidence="10 11">WSH-001</strain>
    </source>
</reference>
<dbReference type="InterPro" id="IPR002371">
    <property type="entry name" value="FlgK"/>
</dbReference>
<dbReference type="InterPro" id="IPR010930">
    <property type="entry name" value="Flg_bb/hook_C_dom"/>
</dbReference>
<dbReference type="NCBIfam" id="TIGR02492">
    <property type="entry name" value="flgK_ends"/>
    <property type="match status" value="1"/>
</dbReference>
<keyword evidence="5" id="KW-0964">Secreted</keyword>
<evidence type="ECO:0000256" key="5">
    <source>
        <dbReference type="ARBA" id="ARBA00022525"/>
    </source>
</evidence>
<comment type="similarity">
    <text evidence="3">Belongs to the flagella basal body rod proteins family.</text>
</comment>
<dbReference type="GO" id="GO:0044780">
    <property type="term" value="P:bacterial-type flagellum assembly"/>
    <property type="evidence" value="ECO:0007669"/>
    <property type="project" value="InterPro"/>
</dbReference>
<gene>
    <name evidence="10" type="primary">flgK</name>
    <name evidence="10" type="ordered locus">KVU_1954</name>
</gene>
<feature type="domain" description="Flagellar hook-associated protein FlgK helical" evidence="9">
    <location>
        <begin position="90"/>
        <end position="313"/>
    </location>
</feature>
<evidence type="ECO:0000313" key="10">
    <source>
        <dbReference type="EMBL" id="AEM41793.1"/>
    </source>
</evidence>
<keyword evidence="6" id="KW-0975">Bacterial flagellum</keyword>
<evidence type="ECO:0000259" key="7">
    <source>
        <dbReference type="Pfam" id="PF00460"/>
    </source>
</evidence>
<keyword evidence="10" id="KW-0966">Cell projection</keyword>
<evidence type="ECO:0000256" key="3">
    <source>
        <dbReference type="ARBA" id="ARBA00009677"/>
    </source>
</evidence>